<organism evidence="2 3">
    <name type="scientific">Paraburkholderia lycopersici</name>
    <dbReference type="NCBI Taxonomy" id="416944"/>
    <lineage>
        <taxon>Bacteria</taxon>
        <taxon>Pseudomonadati</taxon>
        <taxon>Pseudomonadota</taxon>
        <taxon>Betaproteobacteria</taxon>
        <taxon>Burkholderiales</taxon>
        <taxon>Burkholderiaceae</taxon>
        <taxon>Paraburkholderia</taxon>
    </lineage>
</organism>
<dbReference type="Pfam" id="PF00585">
    <property type="entry name" value="Thr_dehydrat_C"/>
    <property type="match status" value="1"/>
</dbReference>
<feature type="non-terminal residue" evidence="2">
    <location>
        <position position="1"/>
    </location>
</feature>
<reference evidence="3" key="1">
    <citation type="submission" date="2016-09" db="EMBL/GenBank/DDBJ databases">
        <authorList>
            <person name="Varghese N."/>
            <person name="Submissions S."/>
        </authorList>
    </citation>
    <scope>NUCLEOTIDE SEQUENCE [LARGE SCALE GENOMIC DNA]</scope>
    <source>
        <strain evidence="3">TNe-862</strain>
    </source>
</reference>
<accession>A0A1G6YXT0</accession>
<name>A0A1G6YXT0_9BURK</name>
<gene>
    <name evidence="2" type="ORF">SAMN05421548_1291</name>
</gene>
<dbReference type="InterPro" id="IPR038110">
    <property type="entry name" value="TD_ACT-like_sf"/>
</dbReference>
<protein>
    <submittedName>
        <fullName evidence="2">Threonine dehydratase</fullName>
    </submittedName>
</protein>
<dbReference type="SUPFAM" id="SSF55021">
    <property type="entry name" value="ACT-like"/>
    <property type="match status" value="1"/>
</dbReference>
<sequence>NQGADYSSILVGIQVPAAEDAGFRRFLATLGYPHWEETQNPAYRLFLA</sequence>
<dbReference type="STRING" id="416944.SAMN05421548_1291"/>
<evidence type="ECO:0000313" key="3">
    <source>
        <dbReference type="Proteomes" id="UP000198908"/>
    </source>
</evidence>
<evidence type="ECO:0000313" key="2">
    <source>
        <dbReference type="EMBL" id="SDD95062.1"/>
    </source>
</evidence>
<dbReference type="Gene3D" id="3.40.1020.10">
    <property type="entry name" value="Biosynthetic Threonine Deaminase, Domain 3"/>
    <property type="match status" value="1"/>
</dbReference>
<proteinExistence type="predicted"/>
<keyword evidence="3" id="KW-1185">Reference proteome</keyword>
<dbReference type="InterPro" id="IPR001721">
    <property type="entry name" value="TD_ACT-like"/>
</dbReference>
<dbReference type="Proteomes" id="UP000198908">
    <property type="component" value="Unassembled WGS sequence"/>
</dbReference>
<dbReference type="InterPro" id="IPR045865">
    <property type="entry name" value="ACT-like_dom_sf"/>
</dbReference>
<dbReference type="EMBL" id="FMYQ01000029">
    <property type="protein sequence ID" value="SDD95062.1"/>
    <property type="molecule type" value="Genomic_DNA"/>
</dbReference>
<evidence type="ECO:0000259" key="1">
    <source>
        <dbReference type="Pfam" id="PF00585"/>
    </source>
</evidence>
<dbReference type="AlphaFoldDB" id="A0A1G6YXT0"/>
<feature type="domain" description="ACT-like" evidence="1">
    <location>
        <begin position="1"/>
        <end position="47"/>
    </location>
</feature>